<evidence type="ECO:0000313" key="4">
    <source>
        <dbReference type="RefSeq" id="XP_035437946.2"/>
    </source>
</evidence>
<protein>
    <submittedName>
        <fullName evidence="2">SFRICE_000492</fullName>
    </submittedName>
    <submittedName>
        <fullName evidence="4 5">Uncharacterized protein LOC118267827</fullName>
    </submittedName>
</protein>
<accession>A0A2H1V3Z3</accession>
<proteinExistence type="predicted"/>
<reference evidence="4 5" key="2">
    <citation type="submission" date="2025-04" db="UniProtKB">
        <authorList>
            <consortium name="RefSeq"/>
        </authorList>
    </citation>
    <scope>IDENTIFICATION</scope>
    <source>
        <tissue evidence="4 5">Whole larval tissue</tissue>
    </source>
</reference>
<dbReference type="AlphaFoldDB" id="A0A2H1V3Z3"/>
<sequence length="457" mass="50691">MTDTRDYHHRPSSVFSTDTMKLTSSASEQNVYFTYVCLVNDIKPSGNLSTNYKACEKLSSHADNVSSSLNAETNQEEQTIQVERSKALHELLNIESYKKADLGEEIGERNDAESSKQPTTSGEDSELSENDENNFLPCDNPNVLKLTKMKWLSEDHDDDHNSSSPSVSPVSSSSNCSKISEEDLKERNEMEDKYLSTILRLDKEHNLFGLSNIAIVGAKQSKSKRKDDEKAVFHQTAIVQVCCGKSCCKHKSNTDLPASLKCGGGCRGCCTDPFCQICAPPCSKVCLDDPSCITLPSCGSCPRGRCSCKFSRPTSRCALDCNNCYGLKIRVNRKPKYDEPVVELTPRSSCVLHKPMAARSCHHTPQCIPPSSCFPYLMPCYWPSRPSAPCATPTHCFHNPPCPPPKKRVRVPIPPEYICPEKCVDDANKTKCPNDQCPGNNPLMKGIIEKRFKEGNK</sequence>
<dbReference type="RefSeq" id="XP_035437946.2">
    <property type="nucleotide sequence ID" value="XM_035582053.2"/>
</dbReference>
<organism evidence="2">
    <name type="scientific">Spodoptera frugiperda</name>
    <name type="common">Fall armyworm</name>
    <dbReference type="NCBI Taxonomy" id="7108"/>
    <lineage>
        <taxon>Eukaryota</taxon>
        <taxon>Metazoa</taxon>
        <taxon>Ecdysozoa</taxon>
        <taxon>Arthropoda</taxon>
        <taxon>Hexapoda</taxon>
        <taxon>Insecta</taxon>
        <taxon>Pterygota</taxon>
        <taxon>Neoptera</taxon>
        <taxon>Endopterygota</taxon>
        <taxon>Lepidoptera</taxon>
        <taxon>Glossata</taxon>
        <taxon>Ditrysia</taxon>
        <taxon>Noctuoidea</taxon>
        <taxon>Noctuidae</taxon>
        <taxon>Amphipyrinae</taxon>
        <taxon>Spodoptera</taxon>
    </lineage>
</organism>
<keyword evidence="3" id="KW-1185">Reference proteome</keyword>
<dbReference type="Proteomes" id="UP000829999">
    <property type="component" value="Chromosome 6"/>
</dbReference>
<feature type="region of interest" description="Disordered" evidence="1">
    <location>
        <begin position="107"/>
        <end position="140"/>
    </location>
</feature>
<dbReference type="EMBL" id="ODYU01000548">
    <property type="protein sequence ID" value="SOQ35496.1"/>
    <property type="molecule type" value="Genomic_DNA"/>
</dbReference>
<gene>
    <name evidence="4 5" type="primary">LOC118267827</name>
    <name evidence="2" type="ORF">SFRICE_000492</name>
</gene>
<dbReference type="RefSeq" id="XP_035437948.2">
    <property type="nucleotide sequence ID" value="XM_035582055.2"/>
</dbReference>
<name>A0A2H1V3Z3_SPOFR</name>
<evidence type="ECO:0000313" key="2">
    <source>
        <dbReference type="EMBL" id="SOQ35496.1"/>
    </source>
</evidence>
<feature type="compositionally biased region" description="Low complexity" evidence="1">
    <location>
        <begin position="162"/>
        <end position="174"/>
    </location>
</feature>
<reference evidence="2" key="1">
    <citation type="submission" date="2016-07" db="EMBL/GenBank/DDBJ databases">
        <authorList>
            <person name="Bretaudeau A."/>
        </authorList>
    </citation>
    <scope>NUCLEOTIDE SEQUENCE</scope>
    <source>
        <strain evidence="2">Rice</strain>
        <tissue evidence="2">Whole body</tissue>
    </source>
</reference>
<evidence type="ECO:0000313" key="5">
    <source>
        <dbReference type="RefSeq" id="XP_035437948.2"/>
    </source>
</evidence>
<evidence type="ECO:0000313" key="3">
    <source>
        <dbReference type="Proteomes" id="UP000829999"/>
    </source>
</evidence>
<feature type="compositionally biased region" description="Acidic residues" evidence="1">
    <location>
        <begin position="123"/>
        <end position="132"/>
    </location>
</feature>
<dbReference type="OrthoDB" id="7485733at2759"/>
<feature type="region of interest" description="Disordered" evidence="1">
    <location>
        <begin position="155"/>
        <end position="187"/>
    </location>
</feature>
<evidence type="ECO:0000256" key="1">
    <source>
        <dbReference type="SAM" id="MobiDB-lite"/>
    </source>
</evidence>
<dbReference type="GeneID" id="118267827"/>